<dbReference type="RefSeq" id="WP_132831512.1">
    <property type="nucleotide sequence ID" value="NZ_SMFP01000026.1"/>
</dbReference>
<gene>
    <name evidence="1" type="ORF">E1B25_20850</name>
</gene>
<evidence type="ECO:0000313" key="1">
    <source>
        <dbReference type="EMBL" id="TDE33795.1"/>
    </source>
</evidence>
<evidence type="ECO:0000313" key="2">
    <source>
        <dbReference type="Proteomes" id="UP000294662"/>
    </source>
</evidence>
<comment type="caution">
    <text evidence="1">The sequence shown here is derived from an EMBL/GenBank/DDBJ whole genome shotgun (WGS) entry which is preliminary data.</text>
</comment>
<reference evidence="1 2" key="1">
    <citation type="submission" date="2019-03" db="EMBL/GenBank/DDBJ databases">
        <authorList>
            <person name="Zhang S."/>
        </authorList>
    </citation>
    <scope>NUCLEOTIDE SEQUENCE [LARGE SCALE GENOMIC DNA]</scope>
    <source>
        <strain evidence="1 2">S4J41</strain>
    </source>
</reference>
<protein>
    <submittedName>
        <fullName evidence="1">Uncharacterized protein</fullName>
    </submittedName>
</protein>
<keyword evidence="2" id="KW-1185">Reference proteome</keyword>
<dbReference type="EMBL" id="SMFP01000026">
    <property type="protein sequence ID" value="TDE33795.1"/>
    <property type="molecule type" value="Genomic_DNA"/>
</dbReference>
<organism evidence="1 2">
    <name type="scientific">Antarcticimicrobium sediminis</name>
    <dbReference type="NCBI Taxonomy" id="2546227"/>
    <lineage>
        <taxon>Bacteria</taxon>
        <taxon>Pseudomonadati</taxon>
        <taxon>Pseudomonadota</taxon>
        <taxon>Alphaproteobacteria</taxon>
        <taxon>Rhodobacterales</taxon>
        <taxon>Paracoccaceae</taxon>
        <taxon>Antarcticimicrobium</taxon>
    </lineage>
</organism>
<sequence>MLRFGSVKGKDGWTGLSTEQLDLCLQPLTSSTNNAVARGKTPLSALEKPEVARTVRSSHLSQLNTEAKSYQSATLERSRPALEYLAMQIFGHFQAEILNRELALERRRSSPPESGPVELWQGQVAALERSLSMARLMSSEASAYIQEFGSGRIHPKSPEPLGILLALVSET</sequence>
<proteinExistence type="predicted"/>
<dbReference type="Proteomes" id="UP000294662">
    <property type="component" value="Unassembled WGS sequence"/>
</dbReference>
<accession>A0A4R5EH56</accession>
<dbReference type="OrthoDB" id="9814088at2"/>
<name>A0A4R5EH56_9RHOB</name>
<dbReference type="AlphaFoldDB" id="A0A4R5EH56"/>